<evidence type="ECO:0000313" key="3">
    <source>
        <dbReference type="Proteomes" id="UP001431783"/>
    </source>
</evidence>
<dbReference type="EMBL" id="JARQZJ010000080">
    <property type="protein sequence ID" value="KAK9882689.1"/>
    <property type="molecule type" value="Genomic_DNA"/>
</dbReference>
<evidence type="ECO:0000313" key="2">
    <source>
        <dbReference type="EMBL" id="KAK9882689.1"/>
    </source>
</evidence>
<feature type="compositionally biased region" description="Basic and acidic residues" evidence="1">
    <location>
        <begin position="37"/>
        <end position="46"/>
    </location>
</feature>
<proteinExistence type="predicted"/>
<organism evidence="2 3">
    <name type="scientific">Henosepilachna vigintioctopunctata</name>
    <dbReference type="NCBI Taxonomy" id="420089"/>
    <lineage>
        <taxon>Eukaryota</taxon>
        <taxon>Metazoa</taxon>
        <taxon>Ecdysozoa</taxon>
        <taxon>Arthropoda</taxon>
        <taxon>Hexapoda</taxon>
        <taxon>Insecta</taxon>
        <taxon>Pterygota</taxon>
        <taxon>Neoptera</taxon>
        <taxon>Endopterygota</taxon>
        <taxon>Coleoptera</taxon>
        <taxon>Polyphaga</taxon>
        <taxon>Cucujiformia</taxon>
        <taxon>Coccinelloidea</taxon>
        <taxon>Coccinellidae</taxon>
        <taxon>Epilachninae</taxon>
        <taxon>Epilachnini</taxon>
        <taxon>Henosepilachna</taxon>
    </lineage>
</organism>
<dbReference type="Proteomes" id="UP001431783">
    <property type="component" value="Unassembled WGS sequence"/>
</dbReference>
<dbReference type="AlphaFoldDB" id="A0AAW1UT31"/>
<name>A0AAW1UT31_9CUCU</name>
<reference evidence="2 3" key="1">
    <citation type="submission" date="2023-03" db="EMBL/GenBank/DDBJ databases">
        <title>Genome insight into feeding habits of ladybird beetles.</title>
        <authorList>
            <person name="Li H.-S."/>
            <person name="Huang Y.-H."/>
            <person name="Pang H."/>
        </authorList>
    </citation>
    <scope>NUCLEOTIDE SEQUENCE [LARGE SCALE GENOMIC DNA]</scope>
    <source>
        <strain evidence="2">SYSU_2023b</strain>
        <tissue evidence="2">Whole body</tissue>
    </source>
</reference>
<gene>
    <name evidence="2" type="ORF">WA026_022742</name>
</gene>
<keyword evidence="3" id="KW-1185">Reference proteome</keyword>
<comment type="caution">
    <text evidence="2">The sequence shown here is derived from an EMBL/GenBank/DDBJ whole genome shotgun (WGS) entry which is preliminary data.</text>
</comment>
<protein>
    <submittedName>
        <fullName evidence="2">Uncharacterized protein</fullName>
    </submittedName>
</protein>
<evidence type="ECO:0000256" key="1">
    <source>
        <dbReference type="SAM" id="MobiDB-lite"/>
    </source>
</evidence>
<feature type="region of interest" description="Disordered" evidence="1">
    <location>
        <begin position="37"/>
        <end position="82"/>
    </location>
</feature>
<sequence length="82" mass="9421">MVTQYVIRRLQSLWDELEDEQHVISSDLAEEDAIEIKTNKQDEGRTIRRGNALLSESTAKSEEPENDAPTNSNRYLLDKTKS</sequence>
<accession>A0AAW1UT31</accession>